<keyword evidence="2" id="KW-1185">Reference proteome</keyword>
<accession>A0A165CPU4</accession>
<dbReference type="Gene3D" id="2.60.120.620">
    <property type="entry name" value="q2cbj1_9rhob like domain"/>
    <property type="match status" value="1"/>
</dbReference>
<proteinExistence type="predicted"/>
<reference evidence="1 2" key="1">
    <citation type="journal article" date="2016" name="Mol. Biol. Evol.">
        <title>Comparative Genomics of Early-Diverging Mushroom-Forming Fungi Provides Insights into the Origins of Lignocellulose Decay Capabilities.</title>
        <authorList>
            <person name="Nagy L.G."/>
            <person name="Riley R."/>
            <person name="Tritt A."/>
            <person name="Adam C."/>
            <person name="Daum C."/>
            <person name="Floudas D."/>
            <person name="Sun H."/>
            <person name="Yadav J.S."/>
            <person name="Pangilinan J."/>
            <person name="Larsson K.H."/>
            <person name="Matsuura K."/>
            <person name="Barry K."/>
            <person name="Labutti K."/>
            <person name="Kuo R."/>
            <person name="Ohm R.A."/>
            <person name="Bhattacharya S.S."/>
            <person name="Shirouzu T."/>
            <person name="Yoshinaga Y."/>
            <person name="Martin F.M."/>
            <person name="Grigoriev I.V."/>
            <person name="Hibbett D.S."/>
        </authorList>
    </citation>
    <scope>NUCLEOTIDE SEQUENCE [LARGE SCALE GENOMIC DNA]</scope>
    <source>
        <strain evidence="1 2">HHB12733</strain>
    </source>
</reference>
<protein>
    <recommendedName>
        <fullName evidence="3">Clavaminate synthase-like protein</fullName>
    </recommendedName>
</protein>
<evidence type="ECO:0008006" key="3">
    <source>
        <dbReference type="Google" id="ProtNLM"/>
    </source>
</evidence>
<dbReference type="SUPFAM" id="SSF51197">
    <property type="entry name" value="Clavaminate synthase-like"/>
    <property type="match status" value="1"/>
</dbReference>
<name>A0A165CPU4_9BASI</name>
<evidence type="ECO:0000313" key="1">
    <source>
        <dbReference type="EMBL" id="KZT51166.1"/>
    </source>
</evidence>
<dbReference type="OrthoDB" id="4664297at2759"/>
<dbReference type="InParanoid" id="A0A165CPU4"/>
<dbReference type="AlphaFoldDB" id="A0A165CPU4"/>
<gene>
    <name evidence="1" type="ORF">CALCODRAFT_443460</name>
</gene>
<dbReference type="EMBL" id="KV424122">
    <property type="protein sequence ID" value="KZT51166.1"/>
    <property type="molecule type" value="Genomic_DNA"/>
</dbReference>
<sequence length="362" mass="42023">MPVEYKFLKPEQREFFLKHGWLKIPNAINKKYIDAWMKDIWIRLDYKEDDPSTWKEEYVKLPRHREVLASEFAPDAWAAACDLCGGEDRLDEVRERYNGDHFILNFGSDYWKTHDCTPQETPGWHTDNDWYRQFLDSAGTALTMIHCFTDIEPRGGGTLLCEDGLTDVCKYLYDHPEGLEVPFRGHVENIANCEEFFTVTAKAGDTFLTHSLLPHTASRNHLRNLRVITNPHASLKEPFNFNRADPSDYSLVEQAILDRLGKPNGLPEWHITAPRRFFYPRNYTFKVARVQEELERMIAHAKSQGLGPESVDSIYLRGDDAIKEHQRRNGFNLPHGPNKFPDGVKTYLHDFDKNPQRAADDV</sequence>
<organism evidence="1 2">
    <name type="scientific">Calocera cornea HHB12733</name>
    <dbReference type="NCBI Taxonomy" id="1353952"/>
    <lineage>
        <taxon>Eukaryota</taxon>
        <taxon>Fungi</taxon>
        <taxon>Dikarya</taxon>
        <taxon>Basidiomycota</taxon>
        <taxon>Agaricomycotina</taxon>
        <taxon>Dacrymycetes</taxon>
        <taxon>Dacrymycetales</taxon>
        <taxon>Dacrymycetaceae</taxon>
        <taxon>Calocera</taxon>
    </lineage>
</organism>
<dbReference type="Proteomes" id="UP000076842">
    <property type="component" value="Unassembled WGS sequence"/>
</dbReference>
<evidence type="ECO:0000313" key="2">
    <source>
        <dbReference type="Proteomes" id="UP000076842"/>
    </source>
</evidence>